<dbReference type="PROSITE" id="PS00622">
    <property type="entry name" value="HTH_LUXR_1"/>
    <property type="match status" value="1"/>
</dbReference>
<dbReference type="Gene3D" id="1.10.10.10">
    <property type="entry name" value="Winged helix-like DNA-binding domain superfamily/Winged helix DNA-binding domain"/>
    <property type="match status" value="1"/>
</dbReference>
<name>A0A1A7BFU7_9SPHN</name>
<evidence type="ECO:0000256" key="5">
    <source>
        <dbReference type="PROSITE-ProRule" id="PRU00169"/>
    </source>
</evidence>
<dbReference type="InterPro" id="IPR000792">
    <property type="entry name" value="Tscrpt_reg_LuxR_C"/>
</dbReference>
<gene>
    <name evidence="8" type="ORF">I603_1767</name>
</gene>
<dbReference type="SUPFAM" id="SSF46894">
    <property type="entry name" value="C-terminal effector domain of the bipartite response regulators"/>
    <property type="match status" value="1"/>
</dbReference>
<keyword evidence="4" id="KW-0804">Transcription</keyword>
<accession>A0A1A7BFU7</accession>
<dbReference type="PROSITE" id="PS50043">
    <property type="entry name" value="HTH_LUXR_2"/>
    <property type="match status" value="1"/>
</dbReference>
<dbReference type="SUPFAM" id="SSF52172">
    <property type="entry name" value="CheY-like"/>
    <property type="match status" value="1"/>
</dbReference>
<proteinExistence type="predicted"/>
<evidence type="ECO:0000259" key="7">
    <source>
        <dbReference type="PROSITE" id="PS50110"/>
    </source>
</evidence>
<dbReference type="GO" id="GO:0003677">
    <property type="term" value="F:DNA binding"/>
    <property type="evidence" value="ECO:0007669"/>
    <property type="project" value="UniProtKB-KW"/>
</dbReference>
<feature type="domain" description="Response regulatory" evidence="7">
    <location>
        <begin position="5"/>
        <end position="121"/>
    </location>
</feature>
<keyword evidence="3" id="KW-0238">DNA-binding</keyword>
<dbReference type="InterPro" id="IPR001789">
    <property type="entry name" value="Sig_transdc_resp-reg_receiver"/>
</dbReference>
<dbReference type="PATRIC" id="fig|1300349.4.peg.1758"/>
<dbReference type="CDD" id="cd17535">
    <property type="entry name" value="REC_NarL-like"/>
    <property type="match status" value="1"/>
</dbReference>
<keyword evidence="1 5" id="KW-0597">Phosphoprotein</keyword>
<organism evidence="8 9">
    <name type="scientific">Erythrobacter dokdonensis DSW-74</name>
    <dbReference type="NCBI Taxonomy" id="1300349"/>
    <lineage>
        <taxon>Bacteria</taxon>
        <taxon>Pseudomonadati</taxon>
        <taxon>Pseudomonadota</taxon>
        <taxon>Alphaproteobacteria</taxon>
        <taxon>Sphingomonadales</taxon>
        <taxon>Erythrobacteraceae</taxon>
        <taxon>Erythrobacter/Porphyrobacter group</taxon>
        <taxon>Erythrobacter</taxon>
    </lineage>
</organism>
<dbReference type="PRINTS" id="PR00038">
    <property type="entry name" value="HTHLUXR"/>
</dbReference>
<dbReference type="PANTHER" id="PTHR43214:SF41">
    <property type="entry name" value="NITRATE_NITRITE RESPONSE REGULATOR PROTEIN NARP"/>
    <property type="match status" value="1"/>
</dbReference>
<dbReference type="CDD" id="cd06170">
    <property type="entry name" value="LuxR_C_like"/>
    <property type="match status" value="1"/>
</dbReference>
<dbReference type="SMART" id="SM00421">
    <property type="entry name" value="HTH_LUXR"/>
    <property type="match status" value="1"/>
</dbReference>
<keyword evidence="9" id="KW-1185">Reference proteome</keyword>
<sequence length="210" mass="22631">MTSYRAIIADDHAIVRNSLAGILAEIGSVEVVAEAENGLETIALVRQHSPDLLLLDAAMPLARGVQVYGEVRRWSPDTRVIVVTGFTSTAMLADWLAAGVDGLFLKSAKPEEMRNGFAQVLAGGKYVAEDVAQKLAAAPEREELTDREREVLSLIAAGHQNVAIGEQLFISPKTVEKHRASLMAKLGVNSVSGLLTLALREGLLDEHRQL</sequence>
<dbReference type="SMART" id="SM00448">
    <property type="entry name" value="REC"/>
    <property type="match status" value="1"/>
</dbReference>
<feature type="domain" description="HTH luxR-type" evidence="6">
    <location>
        <begin position="137"/>
        <end position="202"/>
    </location>
</feature>
<dbReference type="InterPro" id="IPR039420">
    <property type="entry name" value="WalR-like"/>
</dbReference>
<dbReference type="EMBL" id="LZYB01000003">
    <property type="protein sequence ID" value="OBV11359.1"/>
    <property type="molecule type" value="Genomic_DNA"/>
</dbReference>
<dbReference type="GO" id="GO:0000160">
    <property type="term" value="P:phosphorelay signal transduction system"/>
    <property type="evidence" value="ECO:0007669"/>
    <property type="project" value="InterPro"/>
</dbReference>
<evidence type="ECO:0000313" key="8">
    <source>
        <dbReference type="EMBL" id="OBV11359.1"/>
    </source>
</evidence>
<comment type="caution">
    <text evidence="8">The sequence shown here is derived from an EMBL/GenBank/DDBJ whole genome shotgun (WGS) entry which is preliminary data.</text>
</comment>
<evidence type="ECO:0000313" key="9">
    <source>
        <dbReference type="Proteomes" id="UP000092484"/>
    </source>
</evidence>
<dbReference type="STRING" id="1300349.I603_1767"/>
<reference evidence="8 9" key="1">
    <citation type="submission" date="2016-06" db="EMBL/GenBank/DDBJ databases">
        <title>Genome sequence of Porphyrobacter dokdonensis DSW-74.</title>
        <authorList>
            <person name="Kim J.F."/>
            <person name="Song J.Y."/>
        </authorList>
    </citation>
    <scope>NUCLEOTIDE SEQUENCE [LARGE SCALE GENOMIC DNA]</scope>
    <source>
        <strain evidence="8 9">DSW-74</strain>
    </source>
</reference>
<evidence type="ECO:0000259" key="6">
    <source>
        <dbReference type="PROSITE" id="PS50043"/>
    </source>
</evidence>
<dbReference type="Proteomes" id="UP000092484">
    <property type="component" value="Unassembled WGS sequence"/>
</dbReference>
<keyword evidence="2" id="KW-0805">Transcription regulation</keyword>
<dbReference type="Pfam" id="PF00196">
    <property type="entry name" value="GerE"/>
    <property type="match status" value="1"/>
</dbReference>
<dbReference type="InterPro" id="IPR011006">
    <property type="entry name" value="CheY-like_superfamily"/>
</dbReference>
<dbReference type="GO" id="GO:0006355">
    <property type="term" value="P:regulation of DNA-templated transcription"/>
    <property type="evidence" value="ECO:0007669"/>
    <property type="project" value="InterPro"/>
</dbReference>
<evidence type="ECO:0000256" key="3">
    <source>
        <dbReference type="ARBA" id="ARBA00023125"/>
    </source>
</evidence>
<evidence type="ECO:0000256" key="2">
    <source>
        <dbReference type="ARBA" id="ARBA00023015"/>
    </source>
</evidence>
<dbReference type="AlphaFoldDB" id="A0A1A7BFU7"/>
<dbReference type="InterPro" id="IPR058245">
    <property type="entry name" value="NreC/VraR/RcsB-like_REC"/>
</dbReference>
<dbReference type="PROSITE" id="PS50110">
    <property type="entry name" value="RESPONSE_REGULATORY"/>
    <property type="match status" value="1"/>
</dbReference>
<dbReference type="Pfam" id="PF00072">
    <property type="entry name" value="Response_reg"/>
    <property type="match status" value="1"/>
</dbReference>
<evidence type="ECO:0000256" key="4">
    <source>
        <dbReference type="ARBA" id="ARBA00023163"/>
    </source>
</evidence>
<dbReference type="Gene3D" id="3.40.50.2300">
    <property type="match status" value="1"/>
</dbReference>
<dbReference type="InterPro" id="IPR036388">
    <property type="entry name" value="WH-like_DNA-bd_sf"/>
</dbReference>
<dbReference type="InterPro" id="IPR016032">
    <property type="entry name" value="Sig_transdc_resp-reg_C-effctor"/>
</dbReference>
<feature type="modified residue" description="4-aspartylphosphate" evidence="5">
    <location>
        <position position="56"/>
    </location>
</feature>
<dbReference type="PANTHER" id="PTHR43214">
    <property type="entry name" value="TWO-COMPONENT RESPONSE REGULATOR"/>
    <property type="match status" value="1"/>
</dbReference>
<protein>
    <submittedName>
        <fullName evidence="8">Response regulator</fullName>
    </submittedName>
</protein>
<dbReference type="RefSeq" id="WP_068864072.1">
    <property type="nucleotide sequence ID" value="NZ_LZYB01000003.1"/>
</dbReference>
<evidence type="ECO:0000256" key="1">
    <source>
        <dbReference type="ARBA" id="ARBA00022553"/>
    </source>
</evidence>